<proteinExistence type="predicted"/>
<protein>
    <submittedName>
        <fullName evidence="1">Uncharacterized protein</fullName>
    </submittedName>
</protein>
<accession>Q9KGZ3</accession>
<geneLocation type="plasmid" evidence="1">
    <name>18.8 kb plasmid</name>
</geneLocation>
<sequence length="30" mass="3930">MEFKNKQRMYREFFMTLKESFKFSSKKRYI</sequence>
<organism evidence="1">
    <name type="scientific">Clostridium botulinum</name>
    <dbReference type="NCBI Taxonomy" id="1491"/>
    <lineage>
        <taxon>Bacteria</taxon>
        <taxon>Bacillati</taxon>
        <taxon>Bacillota</taxon>
        <taxon>Clostridia</taxon>
        <taxon>Eubacteriales</taxon>
        <taxon>Clostridiaceae</taxon>
        <taxon>Clostridium</taxon>
    </lineage>
</organism>
<dbReference type="EMBL" id="AF278540">
    <property type="protein sequence ID" value="AAF87750.1"/>
    <property type="molecule type" value="Genomic_DNA"/>
</dbReference>
<name>Q9KGZ3_CLOBO</name>
<evidence type="ECO:0000313" key="1">
    <source>
        <dbReference type="EMBL" id="AAF87750.1"/>
    </source>
</evidence>
<dbReference type="AlphaFoldDB" id="Q9KGZ3"/>
<keyword evidence="1" id="KW-0614">Plasmid</keyword>
<reference evidence="1" key="1">
    <citation type="journal article" date="2000" name="Appl. Environ. Microbiol.">
        <title>Cloning, nucleotide sequence, and expression of the gene encoding the bacteriocin boticin B from Clostridium botulinum strain 213B.</title>
        <authorList>
            <person name="Dineen S.S."/>
            <person name="Bradshaw M."/>
            <person name="Johnson E.A."/>
        </authorList>
    </citation>
    <scope>NUCLEOTIDE SEQUENCE</scope>
    <source>
        <strain evidence="1">213B</strain>
        <plasmid evidence="1">18.8 kb plasmid</plasmid>
    </source>
</reference>